<dbReference type="SMART" id="SM00360">
    <property type="entry name" value="RRM"/>
    <property type="match status" value="1"/>
</dbReference>
<dbReference type="OrthoDB" id="79367at2759"/>
<evidence type="ECO:0000256" key="7">
    <source>
        <dbReference type="PROSITE-ProRule" id="PRU00176"/>
    </source>
</evidence>
<dbReference type="GO" id="GO:0017070">
    <property type="term" value="F:U6 snRNA binding"/>
    <property type="evidence" value="ECO:0007669"/>
    <property type="project" value="TreeGrafter"/>
</dbReference>
<proteinExistence type="predicted"/>
<dbReference type="PANTHER" id="PTHR14089">
    <property type="entry name" value="PRE-MRNA-SPLICING FACTOR RBM22"/>
    <property type="match status" value="1"/>
</dbReference>
<dbReference type="Proteomes" id="UP000034841">
    <property type="component" value="Unassembled WGS sequence"/>
</dbReference>
<dbReference type="GO" id="GO:0071006">
    <property type="term" value="C:U2-type catalytic step 1 spliceosome"/>
    <property type="evidence" value="ECO:0007669"/>
    <property type="project" value="TreeGrafter"/>
</dbReference>
<feature type="domain" description="RRM" evidence="8">
    <location>
        <begin position="91"/>
        <end position="161"/>
    </location>
</feature>
<evidence type="ECO:0000313" key="9">
    <source>
        <dbReference type="EMBL" id="KKF93471.1"/>
    </source>
</evidence>
<evidence type="ECO:0000256" key="1">
    <source>
        <dbReference type="ARBA" id="ARBA00004123"/>
    </source>
</evidence>
<reference evidence="9 10" key="1">
    <citation type="submission" date="2015-04" db="EMBL/GenBank/DDBJ databases">
        <title>Genome sequence of Ceratocystis platani, a major pathogen of plane trees.</title>
        <authorList>
            <person name="Belbahri L."/>
        </authorList>
    </citation>
    <scope>NUCLEOTIDE SEQUENCE [LARGE SCALE GENOMIC DNA]</scope>
    <source>
        <strain evidence="9 10">CFO</strain>
    </source>
</reference>
<dbReference type="InterPro" id="IPR035979">
    <property type="entry name" value="RBD_domain_sf"/>
</dbReference>
<keyword evidence="3" id="KW-0507">mRNA processing</keyword>
<dbReference type="GO" id="GO:0010629">
    <property type="term" value="P:negative regulation of gene expression"/>
    <property type="evidence" value="ECO:0007669"/>
    <property type="project" value="UniProtKB-ARBA"/>
</dbReference>
<organism evidence="9 10">
    <name type="scientific">Ceratocystis fimbriata f. sp. platani</name>
    <dbReference type="NCBI Taxonomy" id="88771"/>
    <lineage>
        <taxon>Eukaryota</taxon>
        <taxon>Fungi</taxon>
        <taxon>Dikarya</taxon>
        <taxon>Ascomycota</taxon>
        <taxon>Pezizomycotina</taxon>
        <taxon>Sordariomycetes</taxon>
        <taxon>Hypocreomycetidae</taxon>
        <taxon>Microascales</taxon>
        <taxon>Ceratocystidaceae</taxon>
        <taxon>Ceratocystis</taxon>
    </lineage>
</organism>
<dbReference type="GO" id="GO:0031124">
    <property type="term" value="P:mRNA 3'-end processing"/>
    <property type="evidence" value="ECO:0007669"/>
    <property type="project" value="UniProtKB-ARBA"/>
</dbReference>
<dbReference type="PANTHER" id="PTHR14089:SF2">
    <property type="entry name" value="PRE-MRNA-SPLICING FACTOR CWC2"/>
    <property type="match status" value="1"/>
</dbReference>
<dbReference type="Pfam" id="PF21380">
    <property type="entry name" value="Nrd1-Seb1_dom2"/>
    <property type="match status" value="1"/>
</dbReference>
<evidence type="ECO:0000256" key="2">
    <source>
        <dbReference type="ARBA" id="ARBA00022553"/>
    </source>
</evidence>
<dbReference type="GO" id="GO:0008380">
    <property type="term" value="P:RNA splicing"/>
    <property type="evidence" value="ECO:0007669"/>
    <property type="project" value="UniProtKB-KW"/>
</dbReference>
<dbReference type="GO" id="GO:0000974">
    <property type="term" value="C:Prp19 complex"/>
    <property type="evidence" value="ECO:0007669"/>
    <property type="project" value="TreeGrafter"/>
</dbReference>
<dbReference type="Gene3D" id="3.30.70.330">
    <property type="match status" value="1"/>
</dbReference>
<keyword evidence="4 7" id="KW-0694">RNA-binding</keyword>
<evidence type="ECO:0000256" key="6">
    <source>
        <dbReference type="ARBA" id="ARBA00023242"/>
    </source>
</evidence>
<evidence type="ECO:0000256" key="3">
    <source>
        <dbReference type="ARBA" id="ARBA00022728"/>
    </source>
</evidence>
<dbReference type="InterPro" id="IPR048892">
    <property type="entry name" value="Nrd1_Seb1_dom2"/>
</dbReference>
<dbReference type="InterPro" id="IPR039171">
    <property type="entry name" value="Cwc2/Slt11"/>
</dbReference>
<dbReference type="GO" id="GO:0031126">
    <property type="term" value="P:sno(s)RNA 3'-end processing"/>
    <property type="evidence" value="ECO:0007669"/>
    <property type="project" value="UniProtKB-ARBA"/>
</dbReference>
<evidence type="ECO:0000259" key="8">
    <source>
        <dbReference type="PROSITE" id="PS50102"/>
    </source>
</evidence>
<dbReference type="EMBL" id="LBBL01000242">
    <property type="protein sequence ID" value="KKF93471.1"/>
    <property type="molecule type" value="Genomic_DNA"/>
</dbReference>
<gene>
    <name evidence="9" type="primary">seb1</name>
    <name evidence="9" type="ORF">CFO_g4182</name>
</gene>
<dbReference type="AlphaFoldDB" id="A0A0F8AYP8"/>
<dbReference type="FunFam" id="3.30.70.330:FF:000397">
    <property type="entry name" value="RNA binding protein Nrd1"/>
    <property type="match status" value="1"/>
</dbReference>
<keyword evidence="6" id="KW-0539">Nucleus</keyword>
<protein>
    <submittedName>
        <fullName evidence="9">Rpb7-binding protein seb1</fullName>
    </submittedName>
</protein>
<keyword evidence="2" id="KW-0597">Phosphoprotein</keyword>
<dbReference type="Pfam" id="PF00076">
    <property type="entry name" value="RRM_1"/>
    <property type="match status" value="1"/>
</dbReference>
<keyword evidence="3" id="KW-0747">Spliceosome</keyword>
<dbReference type="PROSITE" id="PS50102">
    <property type="entry name" value="RRM"/>
    <property type="match status" value="1"/>
</dbReference>
<comment type="subcellular location">
    <subcellularLocation>
        <location evidence="1">Nucleus</location>
    </subcellularLocation>
</comment>
<accession>A0A0F8AYP8</accession>
<evidence type="ECO:0000256" key="4">
    <source>
        <dbReference type="ARBA" id="ARBA00022884"/>
    </source>
</evidence>
<evidence type="ECO:0000256" key="5">
    <source>
        <dbReference type="ARBA" id="ARBA00023187"/>
    </source>
</evidence>
<keyword evidence="10" id="KW-1185">Reference proteome</keyword>
<dbReference type="InterPro" id="IPR000504">
    <property type="entry name" value="RRM_dom"/>
</dbReference>
<dbReference type="InterPro" id="IPR012677">
    <property type="entry name" value="Nucleotide-bd_a/b_plait_sf"/>
</dbReference>
<evidence type="ECO:0000313" key="10">
    <source>
        <dbReference type="Proteomes" id="UP000034841"/>
    </source>
</evidence>
<dbReference type="GO" id="GO:0071007">
    <property type="term" value="C:U2-type catalytic step 2 spliceosome"/>
    <property type="evidence" value="ECO:0007669"/>
    <property type="project" value="TreeGrafter"/>
</dbReference>
<dbReference type="GO" id="GO:0036002">
    <property type="term" value="F:pre-mRNA binding"/>
    <property type="evidence" value="ECO:0007669"/>
    <property type="project" value="TreeGrafter"/>
</dbReference>
<dbReference type="SUPFAM" id="SSF54928">
    <property type="entry name" value="RNA-binding domain, RBD"/>
    <property type="match status" value="1"/>
</dbReference>
<comment type="caution">
    <text evidence="9">The sequence shown here is derived from an EMBL/GenBank/DDBJ whole genome shotgun (WGS) entry which is preliminary data.</text>
</comment>
<keyword evidence="5" id="KW-0508">mRNA splicing</keyword>
<sequence>MLSLQLSLNKTTINLDLEPMVPLSLVSSLLPVLKPIASMAGLLQVKEVVQDHLVVEAAGNAMVVQVTVMMIIKAAVYDKTLPENHIRVLSRTLFIGGVNYSDSELHNIFAAFGEVQSCIVNKDKRHAFVKMLYRDMAARAMEKMKSPEYQHYGLRTRWGVGFGPRDCSDYNTGISVIPINALTEADVKWMHTAKFGGCGDIEITSGIQIVVAPMAPEARVAMLLLNRSHRLLLNYRLLHNPRAITIMDLAILSEAGMEAMRGQAIMGLLLGVAAVVEASVIVEGHAVILILLNSLAKDLTMGPITKQRELLSYVLCLHF</sequence>
<dbReference type="GO" id="GO:0006369">
    <property type="term" value="P:termination of RNA polymerase II transcription"/>
    <property type="evidence" value="ECO:0007669"/>
    <property type="project" value="UniProtKB-ARBA"/>
</dbReference>
<name>A0A0F8AYP8_CERFI</name>